<feature type="domain" description="Histidine kinase" evidence="9">
    <location>
        <begin position="407"/>
        <end position="613"/>
    </location>
</feature>
<evidence type="ECO:0000259" key="10">
    <source>
        <dbReference type="PROSITE" id="PS50112"/>
    </source>
</evidence>
<dbReference type="PRINTS" id="PR00344">
    <property type="entry name" value="BCTRLSENSOR"/>
</dbReference>
<dbReference type="EC" id="2.7.13.3" evidence="2"/>
<dbReference type="SMART" id="SM00388">
    <property type="entry name" value="HisKA"/>
    <property type="match status" value="1"/>
</dbReference>
<organism evidence="11 12">
    <name type="scientific">Niallia circulans</name>
    <name type="common">Bacillus circulans</name>
    <dbReference type="NCBI Taxonomy" id="1397"/>
    <lineage>
        <taxon>Bacteria</taxon>
        <taxon>Bacillati</taxon>
        <taxon>Bacillota</taxon>
        <taxon>Bacilli</taxon>
        <taxon>Bacillales</taxon>
        <taxon>Bacillaceae</taxon>
        <taxon>Niallia</taxon>
    </lineage>
</organism>
<dbReference type="PANTHER" id="PTHR43065:SF34">
    <property type="entry name" value="SPORULATION KINASE A"/>
    <property type="match status" value="1"/>
</dbReference>
<keyword evidence="4" id="KW-0808">Transferase</keyword>
<dbReference type="InterPro" id="IPR004358">
    <property type="entry name" value="Sig_transdc_His_kin-like_C"/>
</dbReference>
<dbReference type="PROSITE" id="PS50109">
    <property type="entry name" value="HIS_KIN"/>
    <property type="match status" value="1"/>
</dbReference>
<gene>
    <name evidence="11" type="ORF">CEQ21_26425</name>
</gene>
<keyword evidence="7" id="KW-0067">ATP-binding</keyword>
<dbReference type="InterPro" id="IPR035965">
    <property type="entry name" value="PAS-like_dom_sf"/>
</dbReference>
<keyword evidence="6" id="KW-0418">Kinase</keyword>
<evidence type="ECO:0000256" key="8">
    <source>
        <dbReference type="ARBA" id="ARBA00023012"/>
    </source>
</evidence>
<dbReference type="PROSITE" id="PS50112">
    <property type="entry name" value="PAS"/>
    <property type="match status" value="2"/>
</dbReference>
<dbReference type="Pfam" id="PF00512">
    <property type="entry name" value="HisKA"/>
    <property type="match status" value="1"/>
</dbReference>
<evidence type="ECO:0000313" key="11">
    <source>
        <dbReference type="EMBL" id="TRZ39198.1"/>
    </source>
</evidence>
<evidence type="ECO:0000256" key="3">
    <source>
        <dbReference type="ARBA" id="ARBA00022553"/>
    </source>
</evidence>
<dbReference type="InterPro" id="IPR036097">
    <property type="entry name" value="HisK_dim/P_sf"/>
</dbReference>
<sequence>MQQIQQLKKKISFLEQENKRLRNENNCREMVKELKEAVFENSSEGMVILNGNGVILEANSAIRNIFHIHKKDMVGRNLSHYLPQEHRDDLWAWISMQPEQKAEKTERLFMENHERSFYAEIHISSINKYPYYLAVFKDVTYMRNLEQRQHKDAALFHDFFTEALDGIVLWNQNGQITKANKAALGIFESSQEEMMQHKISDYVYEKDKSYLHIMENLCLKKSHRDELMFLMPNGQKKLLEFTTKLHSVDGLHMSIFRNITSRYKMELELLDSKSMFETIFEEVFDGVILWDKDYKIIDINKAALRILSKDKEGLIGLNLLDYLPEGKTIGEEIKPKLVSLRNEGQNRGIYTATFNGDDWTQLEFRNKYNIYSGCSITTLRDITENAILAEQIRKSSTLHVIGELAAGIAHEIRNPMTALKGFIQLLESSNETDKHAMYFTVIKSELSRIETIINEFLLLSKPQNVRFVKANLQQIMNETLDLLNAQAVLFNVQFTRLYTNSNTEMYCEPNQLKKVFINIVKNAMEVLESGGEIKASINHMPDYFHIIIEDNGIGMSKEKLAKLGEPFYTTKEKGTGLGLMVSFKIIKEHEGKIEVESVEGIGTKFHIYLPRKKI</sequence>
<feature type="domain" description="PAS" evidence="10">
    <location>
        <begin position="272"/>
        <end position="320"/>
    </location>
</feature>
<dbReference type="Gene3D" id="3.30.450.20">
    <property type="entry name" value="PAS domain"/>
    <property type="match status" value="3"/>
</dbReference>
<dbReference type="InterPro" id="IPR003594">
    <property type="entry name" value="HATPase_dom"/>
</dbReference>
<keyword evidence="5" id="KW-0547">Nucleotide-binding</keyword>
<name>A0A553SQD8_NIACI</name>
<dbReference type="PANTHER" id="PTHR43065">
    <property type="entry name" value="SENSOR HISTIDINE KINASE"/>
    <property type="match status" value="1"/>
</dbReference>
<accession>A0A553SQD8</accession>
<dbReference type="InterPro" id="IPR003661">
    <property type="entry name" value="HisK_dim/P_dom"/>
</dbReference>
<evidence type="ECO:0000256" key="2">
    <source>
        <dbReference type="ARBA" id="ARBA00012438"/>
    </source>
</evidence>
<dbReference type="Proteomes" id="UP000319837">
    <property type="component" value="Unassembled WGS sequence"/>
</dbReference>
<dbReference type="GO" id="GO:0006355">
    <property type="term" value="P:regulation of DNA-templated transcription"/>
    <property type="evidence" value="ECO:0007669"/>
    <property type="project" value="InterPro"/>
</dbReference>
<comment type="catalytic activity">
    <reaction evidence="1">
        <text>ATP + protein L-histidine = ADP + protein N-phospho-L-histidine.</text>
        <dbReference type="EC" id="2.7.13.3"/>
    </reaction>
</comment>
<dbReference type="NCBIfam" id="TIGR00229">
    <property type="entry name" value="sensory_box"/>
    <property type="match status" value="3"/>
</dbReference>
<dbReference type="Pfam" id="PF13426">
    <property type="entry name" value="PAS_9"/>
    <property type="match status" value="1"/>
</dbReference>
<evidence type="ECO:0000256" key="4">
    <source>
        <dbReference type="ARBA" id="ARBA00022679"/>
    </source>
</evidence>
<dbReference type="SUPFAM" id="SSF55874">
    <property type="entry name" value="ATPase domain of HSP90 chaperone/DNA topoisomerase II/histidine kinase"/>
    <property type="match status" value="1"/>
</dbReference>
<keyword evidence="8" id="KW-0902">Two-component regulatory system</keyword>
<comment type="caution">
    <text evidence="11">The sequence shown here is derived from an EMBL/GenBank/DDBJ whole genome shotgun (WGS) entry which is preliminary data.</text>
</comment>
<dbReference type="SMART" id="SM00387">
    <property type="entry name" value="HATPase_c"/>
    <property type="match status" value="1"/>
</dbReference>
<dbReference type="InterPro" id="IPR036890">
    <property type="entry name" value="HATPase_C_sf"/>
</dbReference>
<evidence type="ECO:0000256" key="7">
    <source>
        <dbReference type="ARBA" id="ARBA00022840"/>
    </source>
</evidence>
<evidence type="ECO:0000313" key="12">
    <source>
        <dbReference type="Proteomes" id="UP000319837"/>
    </source>
</evidence>
<evidence type="ECO:0000259" key="9">
    <source>
        <dbReference type="PROSITE" id="PS50109"/>
    </source>
</evidence>
<dbReference type="CDD" id="cd00082">
    <property type="entry name" value="HisKA"/>
    <property type="match status" value="1"/>
</dbReference>
<feature type="domain" description="PAS" evidence="10">
    <location>
        <begin position="31"/>
        <end position="90"/>
    </location>
</feature>
<dbReference type="InterPro" id="IPR005467">
    <property type="entry name" value="His_kinase_dom"/>
</dbReference>
<reference evidence="12" key="1">
    <citation type="submission" date="2018-10" db="EMBL/GenBank/DDBJ databases">
        <title>FDA dAtabase for Regulatory Grade micrObial Sequences (FDA-ARGOS): Supporting development and validation of Infectious Disease Dx tests.</title>
        <authorList>
            <person name="Minogue T."/>
            <person name="Wolcott M."/>
            <person name="Wasieloski L."/>
            <person name="Aguilar W."/>
            <person name="Moore D."/>
            <person name="Tallon L."/>
            <person name="Sadzewicz L."/>
            <person name="Sengamalay N."/>
            <person name="Ott S."/>
            <person name="Godinez A."/>
            <person name="Nagaraj S."/>
            <person name="Vavikolanu K."/>
            <person name="Vyas G."/>
            <person name="Nadendla S."/>
            <person name="George J."/>
            <person name="Sichtig H."/>
        </authorList>
    </citation>
    <scope>NUCLEOTIDE SEQUENCE [LARGE SCALE GENOMIC DNA]</scope>
    <source>
        <strain evidence="12">FDAARGOS_343</strain>
    </source>
</reference>
<dbReference type="EMBL" id="RIBP01000004">
    <property type="protein sequence ID" value="TRZ39198.1"/>
    <property type="molecule type" value="Genomic_DNA"/>
</dbReference>
<dbReference type="Gene3D" id="3.30.565.10">
    <property type="entry name" value="Histidine kinase-like ATPase, C-terminal domain"/>
    <property type="match status" value="1"/>
</dbReference>
<dbReference type="InterPro" id="IPR000014">
    <property type="entry name" value="PAS"/>
</dbReference>
<dbReference type="SUPFAM" id="SSF47384">
    <property type="entry name" value="Homodimeric domain of signal transducing histidine kinase"/>
    <property type="match status" value="1"/>
</dbReference>
<dbReference type="SUPFAM" id="SSF55785">
    <property type="entry name" value="PYP-like sensor domain (PAS domain)"/>
    <property type="match status" value="3"/>
</dbReference>
<dbReference type="GO" id="GO:0005524">
    <property type="term" value="F:ATP binding"/>
    <property type="evidence" value="ECO:0007669"/>
    <property type="project" value="UniProtKB-KW"/>
</dbReference>
<dbReference type="SMART" id="SM00091">
    <property type="entry name" value="PAS"/>
    <property type="match status" value="3"/>
</dbReference>
<dbReference type="GO" id="GO:0000155">
    <property type="term" value="F:phosphorelay sensor kinase activity"/>
    <property type="evidence" value="ECO:0007669"/>
    <property type="project" value="InterPro"/>
</dbReference>
<dbReference type="Pfam" id="PF02518">
    <property type="entry name" value="HATPase_c"/>
    <property type="match status" value="1"/>
</dbReference>
<evidence type="ECO:0000256" key="5">
    <source>
        <dbReference type="ARBA" id="ARBA00022741"/>
    </source>
</evidence>
<dbReference type="Pfam" id="PF00989">
    <property type="entry name" value="PAS"/>
    <property type="match status" value="2"/>
</dbReference>
<evidence type="ECO:0000256" key="1">
    <source>
        <dbReference type="ARBA" id="ARBA00000085"/>
    </source>
</evidence>
<evidence type="ECO:0000256" key="6">
    <source>
        <dbReference type="ARBA" id="ARBA00022777"/>
    </source>
</evidence>
<dbReference type="Gene3D" id="1.10.287.130">
    <property type="match status" value="1"/>
</dbReference>
<keyword evidence="3" id="KW-0597">Phosphoprotein</keyword>
<dbReference type="InterPro" id="IPR013767">
    <property type="entry name" value="PAS_fold"/>
</dbReference>
<proteinExistence type="predicted"/>
<dbReference type="AlphaFoldDB" id="A0A553SQD8"/>
<dbReference type="CDD" id="cd00130">
    <property type="entry name" value="PAS"/>
    <property type="match status" value="3"/>
</dbReference>
<protein>
    <recommendedName>
        <fullName evidence="2">histidine kinase</fullName>
        <ecNumber evidence="2">2.7.13.3</ecNumber>
    </recommendedName>
</protein>